<gene>
    <name evidence="5" type="ORF">AVDCRST_MAG18-1230</name>
</gene>
<proteinExistence type="predicted"/>
<dbReference type="PROSITE" id="PS51125">
    <property type="entry name" value="NHL"/>
    <property type="match status" value="2"/>
</dbReference>
<keyword evidence="3" id="KW-0325">Glycoprotein</keyword>
<keyword evidence="1" id="KW-0732">Signal</keyword>
<evidence type="ECO:0000313" key="5">
    <source>
        <dbReference type="EMBL" id="CAA9562815.1"/>
    </source>
</evidence>
<name>A0A6J4UZL5_9BACT</name>
<accession>A0A6J4UZL5</accession>
<dbReference type="AlphaFoldDB" id="A0A6J4UZL5"/>
<feature type="repeat" description="NHL" evidence="4">
    <location>
        <begin position="165"/>
        <end position="204"/>
    </location>
</feature>
<dbReference type="CDD" id="cd14958">
    <property type="entry name" value="NHL_PAL_like"/>
    <property type="match status" value="1"/>
</dbReference>
<evidence type="ECO:0000256" key="2">
    <source>
        <dbReference type="ARBA" id="ARBA00022737"/>
    </source>
</evidence>
<dbReference type="InterPro" id="IPR001258">
    <property type="entry name" value="NHL_repeat"/>
</dbReference>
<dbReference type="EMBL" id="CADCWN010000096">
    <property type="protein sequence ID" value="CAA9562815.1"/>
    <property type="molecule type" value="Genomic_DNA"/>
</dbReference>
<evidence type="ECO:0000256" key="3">
    <source>
        <dbReference type="ARBA" id="ARBA00023180"/>
    </source>
</evidence>
<sequence>MDAPRYEVIADWEQLPDGYTHRDVVGVATDSRDRLFVLGRQQPRVLIYERDGTFVGSWGEGQFTERTHGLTIAPDDSVFIVDEGAQVVYKFTPEGELLLTLGTKGVASDTGYDGSLESIVRGGPPFNRPTNLAVAPSGDLYVSDGYGNARVHRFSAGGELLGSWGEPGNGPGQFNLSHGVAVAPDGRVFVADRENDRVQIFTPEGEYLTEWTDIQRPTNIRFDRAGRAYVSELWRKLSDPSYRLGPTNEDRPGRVSVLAPDGAVLARWGGPDRCAPGNFVAPHDICVDSHGDLYVGEVTWTFGVNRGEVPDGCHMLQKFARVG</sequence>
<dbReference type="InterPro" id="IPR011042">
    <property type="entry name" value="6-blade_b-propeller_TolB-like"/>
</dbReference>
<protein>
    <recommendedName>
        <fullName evidence="6">6-bladed beta-propeller</fullName>
    </recommendedName>
</protein>
<evidence type="ECO:0008006" key="6">
    <source>
        <dbReference type="Google" id="ProtNLM"/>
    </source>
</evidence>
<evidence type="ECO:0000256" key="1">
    <source>
        <dbReference type="ARBA" id="ARBA00022729"/>
    </source>
</evidence>
<keyword evidence="2" id="KW-0677">Repeat</keyword>
<evidence type="ECO:0000256" key="4">
    <source>
        <dbReference type="PROSITE-ProRule" id="PRU00504"/>
    </source>
</evidence>
<feature type="repeat" description="NHL" evidence="4">
    <location>
        <begin position="125"/>
        <end position="157"/>
    </location>
</feature>
<dbReference type="PANTHER" id="PTHR10680:SF38">
    <property type="entry name" value="BLL1368 PROTEIN"/>
    <property type="match status" value="1"/>
</dbReference>
<dbReference type="PANTHER" id="PTHR10680">
    <property type="entry name" value="PEPTIDYL-GLYCINE ALPHA-AMIDATING MONOOXYGENASE"/>
    <property type="match status" value="1"/>
</dbReference>
<dbReference type="Gene3D" id="2.120.10.30">
    <property type="entry name" value="TolB, C-terminal domain"/>
    <property type="match status" value="1"/>
</dbReference>
<organism evidence="5">
    <name type="scientific">uncultured Thermomicrobiales bacterium</name>
    <dbReference type="NCBI Taxonomy" id="1645740"/>
    <lineage>
        <taxon>Bacteria</taxon>
        <taxon>Pseudomonadati</taxon>
        <taxon>Thermomicrobiota</taxon>
        <taxon>Thermomicrobia</taxon>
        <taxon>Thermomicrobiales</taxon>
        <taxon>environmental samples</taxon>
    </lineage>
</organism>
<dbReference type="SUPFAM" id="SSF63829">
    <property type="entry name" value="Calcium-dependent phosphotriesterase"/>
    <property type="match status" value="1"/>
</dbReference>
<reference evidence="5" key="1">
    <citation type="submission" date="2020-02" db="EMBL/GenBank/DDBJ databases">
        <authorList>
            <person name="Meier V. D."/>
        </authorList>
    </citation>
    <scope>NUCLEOTIDE SEQUENCE</scope>
    <source>
        <strain evidence="5">AVDCRST_MAG18</strain>
    </source>
</reference>
<dbReference type="Pfam" id="PF01436">
    <property type="entry name" value="NHL"/>
    <property type="match status" value="2"/>
</dbReference>